<dbReference type="PANTHER" id="PTHR35936">
    <property type="entry name" value="MEMBRANE-BOUND LYTIC MUREIN TRANSGLYCOSYLASE F"/>
    <property type="match status" value="1"/>
</dbReference>
<organism evidence="5 6">
    <name type="scientific">Vibrio palustris</name>
    <dbReference type="NCBI Taxonomy" id="1918946"/>
    <lineage>
        <taxon>Bacteria</taxon>
        <taxon>Pseudomonadati</taxon>
        <taxon>Pseudomonadota</taxon>
        <taxon>Gammaproteobacteria</taxon>
        <taxon>Vibrionales</taxon>
        <taxon>Vibrionaceae</taxon>
        <taxon>Vibrio</taxon>
    </lineage>
</organism>
<keyword evidence="6" id="KW-1185">Reference proteome</keyword>
<comment type="similarity">
    <text evidence="1">Belongs to the bacterial solute-binding protein 3 family.</text>
</comment>
<feature type="signal peptide" evidence="3">
    <location>
        <begin position="1"/>
        <end position="22"/>
    </location>
</feature>
<evidence type="ECO:0000313" key="6">
    <source>
        <dbReference type="Proteomes" id="UP000189475"/>
    </source>
</evidence>
<evidence type="ECO:0000256" key="1">
    <source>
        <dbReference type="ARBA" id="ARBA00010333"/>
    </source>
</evidence>
<protein>
    <submittedName>
        <fullName evidence="5">ABC transporter arginine-binding protein 1</fullName>
    </submittedName>
</protein>
<accession>A0A1R4B2Y3</accession>
<sequence>MPIARFFILLLCYSIMLPVAQAAEQKIVVAAQGEWPPYIINTKPASGLSVEIARAAFKSQNYQLVIEIKPWSRALKEAEYGRDIVLIAAWFSNKRDKTLLFSKPYLYNEISLISRKDNVFDWKTFEDLNGKTVGTIQNYAYDDEFMANPWTNKVLAENLMVNIRKVLAGRIDMFIEEYRVAQWTMKKNGINPNEFRKVSPNVAFSGLYVASGKENPKAKEYIDAFNRGLKAIRISGELERIIHRYEQ</sequence>
<dbReference type="EMBL" id="FUFT01000002">
    <property type="protein sequence ID" value="SJL83256.1"/>
    <property type="molecule type" value="Genomic_DNA"/>
</dbReference>
<evidence type="ECO:0000256" key="2">
    <source>
        <dbReference type="ARBA" id="ARBA00022729"/>
    </source>
</evidence>
<reference evidence="5 6" key="1">
    <citation type="submission" date="2017-02" db="EMBL/GenBank/DDBJ databases">
        <authorList>
            <person name="Peterson S.W."/>
        </authorList>
    </citation>
    <scope>NUCLEOTIDE SEQUENCE [LARGE SCALE GENOMIC DNA]</scope>
    <source>
        <strain evidence="5 6">CECT 9027</strain>
    </source>
</reference>
<evidence type="ECO:0000256" key="3">
    <source>
        <dbReference type="SAM" id="SignalP"/>
    </source>
</evidence>
<keyword evidence="2 3" id="KW-0732">Signal</keyword>
<dbReference type="Gene3D" id="3.40.190.10">
    <property type="entry name" value="Periplasmic binding protein-like II"/>
    <property type="match status" value="2"/>
</dbReference>
<dbReference type="Pfam" id="PF00497">
    <property type="entry name" value="SBP_bac_3"/>
    <property type="match status" value="1"/>
</dbReference>
<gene>
    <name evidence="5" type="primary">artJ</name>
    <name evidence="5" type="ORF">VPAL9027_01219</name>
</gene>
<evidence type="ECO:0000259" key="4">
    <source>
        <dbReference type="SMART" id="SM00062"/>
    </source>
</evidence>
<dbReference type="PANTHER" id="PTHR35936:SF25">
    <property type="entry name" value="ABC TRANSPORTER SUBSTRATE-BINDING PROTEIN"/>
    <property type="match status" value="1"/>
</dbReference>
<dbReference type="AlphaFoldDB" id="A0A1R4B2Y3"/>
<dbReference type="InterPro" id="IPR001638">
    <property type="entry name" value="Solute-binding_3/MltF_N"/>
</dbReference>
<dbReference type="SMART" id="SM00062">
    <property type="entry name" value="PBPb"/>
    <property type="match status" value="1"/>
</dbReference>
<dbReference type="SUPFAM" id="SSF53850">
    <property type="entry name" value="Periplasmic binding protein-like II"/>
    <property type="match status" value="1"/>
</dbReference>
<feature type="chain" id="PRO_5013317668" evidence="3">
    <location>
        <begin position="23"/>
        <end position="247"/>
    </location>
</feature>
<dbReference type="Proteomes" id="UP000189475">
    <property type="component" value="Unassembled WGS sequence"/>
</dbReference>
<evidence type="ECO:0000313" key="5">
    <source>
        <dbReference type="EMBL" id="SJL83256.1"/>
    </source>
</evidence>
<proteinExistence type="inferred from homology"/>
<dbReference type="RefSeq" id="WP_235861828.1">
    <property type="nucleotide sequence ID" value="NZ_AP024887.1"/>
</dbReference>
<name>A0A1R4B2Y3_9VIBR</name>
<dbReference type="STRING" id="1918946.VPAL9027_01219"/>
<feature type="domain" description="Solute-binding protein family 3/N-terminal" evidence="4">
    <location>
        <begin position="26"/>
        <end position="246"/>
    </location>
</feature>